<dbReference type="VEuPathDB" id="PiroplasmaDB:BOVATA_004090"/>
<comment type="caution">
    <text evidence="2">The sequence shown here is derived from an EMBL/GenBank/DDBJ whole genome shotgun (WGS) entry which is preliminary data.</text>
</comment>
<dbReference type="OrthoDB" id="364157at2759"/>
<reference evidence="2 3" key="1">
    <citation type="journal article" date="2017" name="BMC Genomics">
        <title>Whole-genome assembly of Babesia ovata and comparative genomics between closely related pathogens.</title>
        <authorList>
            <person name="Yamagishi J."/>
            <person name="Asada M."/>
            <person name="Hakimi H."/>
            <person name="Tanaka T.Q."/>
            <person name="Sugimoto C."/>
            <person name="Kawazu S."/>
        </authorList>
    </citation>
    <scope>NUCLEOTIDE SEQUENCE [LARGE SCALE GENOMIC DNA]</scope>
    <source>
        <strain evidence="2 3">Miyake</strain>
    </source>
</reference>
<name>A0A2H6K7D8_9APIC</name>
<gene>
    <name evidence="2" type="ORF">BOVATA_004090</name>
</gene>
<evidence type="ECO:0000256" key="1">
    <source>
        <dbReference type="SAM" id="MobiDB-lite"/>
    </source>
</evidence>
<evidence type="ECO:0000313" key="3">
    <source>
        <dbReference type="Proteomes" id="UP000236319"/>
    </source>
</evidence>
<organism evidence="2 3">
    <name type="scientific">Babesia ovata</name>
    <dbReference type="NCBI Taxonomy" id="189622"/>
    <lineage>
        <taxon>Eukaryota</taxon>
        <taxon>Sar</taxon>
        <taxon>Alveolata</taxon>
        <taxon>Apicomplexa</taxon>
        <taxon>Aconoidasida</taxon>
        <taxon>Piroplasmida</taxon>
        <taxon>Babesiidae</taxon>
        <taxon>Babesia</taxon>
    </lineage>
</organism>
<accession>A0A2H6K7D8</accession>
<evidence type="ECO:0000313" key="2">
    <source>
        <dbReference type="EMBL" id="GBE58916.1"/>
    </source>
</evidence>
<keyword evidence="3" id="KW-1185">Reference proteome</keyword>
<dbReference type="GeneID" id="39872686"/>
<protein>
    <submittedName>
        <fullName evidence="2">Phosphoglucomutase, putative</fullName>
    </submittedName>
</protein>
<dbReference type="EMBL" id="BDSA01000001">
    <property type="protein sequence ID" value="GBE58916.1"/>
    <property type="molecule type" value="Genomic_DNA"/>
</dbReference>
<sequence>MAATAIWKSFHLEEEYRRLMGDRASTLESYPSGEGRRVIAATNVFASDPYALPHGTDAKVRELYPSLVELSRESCYVSEVSLEKMATELRSSSAYVPSVIAARSLPPIEPFVMASPVVTRRMRPEPRLSARQEHQTVIRPDYLRSDTGRLPGARVSDVLNESVDRFATNNTTLVGNGNIFDSDSYRRGGLGSTILPNDQSTLTPVRPQRSQFNFQKEFLSAFQPGVESGNDYGALETPVVERATSNNQTMNVDTLVSPFPWEKSANLARTQDFGYTPRGRTGEASEQKYPSYLSGDANRTSGSVVRPLRRIEDPISLFDSIRPRMMSGTATHGGRDSATAGFSLRSPIRSLMRDSDHSYGYKNSHTTPRSLYHNLL</sequence>
<dbReference type="Proteomes" id="UP000236319">
    <property type="component" value="Unassembled WGS sequence"/>
</dbReference>
<proteinExistence type="predicted"/>
<feature type="region of interest" description="Disordered" evidence="1">
    <location>
        <begin position="271"/>
        <end position="301"/>
    </location>
</feature>
<dbReference type="RefSeq" id="XP_028865159.1">
    <property type="nucleotide sequence ID" value="XM_029009326.1"/>
</dbReference>
<dbReference type="AlphaFoldDB" id="A0A2H6K7D8"/>